<dbReference type="PANTHER" id="PTHR22773">
    <property type="entry name" value="NADH DEHYDROGENASE"/>
    <property type="match status" value="1"/>
</dbReference>
<keyword evidence="10" id="KW-0793">Thylakoid</keyword>
<feature type="transmembrane region" description="Helical" evidence="14">
    <location>
        <begin position="58"/>
        <end position="79"/>
    </location>
</feature>
<keyword evidence="6 14" id="KW-0812">Transmembrane</keyword>
<dbReference type="GeneID" id="67141563"/>
<evidence type="ECO:0000256" key="1">
    <source>
        <dbReference type="ARBA" id="ARBA00004141"/>
    </source>
</evidence>
<keyword evidence="5 17" id="KW-0934">Plastid</keyword>
<gene>
    <name evidence="17" type="primary">ndhB</name>
</gene>
<dbReference type="AlphaFoldDB" id="A0A7T7FMA0"/>
<evidence type="ECO:0000313" key="17">
    <source>
        <dbReference type="EMBL" id="QQL92378.1"/>
    </source>
</evidence>
<evidence type="ECO:0000256" key="12">
    <source>
        <dbReference type="ARBA" id="ARBA00047726"/>
    </source>
</evidence>
<dbReference type="EMBL" id="MK991811">
    <property type="protein sequence ID" value="QQL92395.1"/>
    <property type="molecule type" value="Genomic_DNA"/>
</dbReference>
<comment type="catalytic activity">
    <reaction evidence="13">
        <text>a plastoquinone + NADH + (n+1) H(+)(in) = a plastoquinol + NAD(+) + n H(+)(out)</text>
        <dbReference type="Rhea" id="RHEA:42608"/>
        <dbReference type="Rhea" id="RHEA-COMP:9561"/>
        <dbReference type="Rhea" id="RHEA-COMP:9562"/>
        <dbReference type="ChEBI" id="CHEBI:15378"/>
        <dbReference type="ChEBI" id="CHEBI:17757"/>
        <dbReference type="ChEBI" id="CHEBI:57540"/>
        <dbReference type="ChEBI" id="CHEBI:57945"/>
        <dbReference type="ChEBI" id="CHEBI:62192"/>
    </reaction>
</comment>
<keyword evidence="11 14" id="KW-0472">Membrane</keyword>
<evidence type="ECO:0000256" key="2">
    <source>
        <dbReference type="ARBA" id="ARBA00004334"/>
    </source>
</evidence>
<dbReference type="GeneID" id="67141498"/>
<evidence type="ECO:0000256" key="7">
    <source>
        <dbReference type="ARBA" id="ARBA00022967"/>
    </source>
</evidence>
<feature type="transmembrane region" description="Helical" evidence="14">
    <location>
        <begin position="365"/>
        <end position="390"/>
    </location>
</feature>
<sequence>MIWHVQNENFILDSTRIFMKAFHLLLFDGSLIFPECILIFGLILLLMIDSTSDQKDTLWLYFISSTSFVMSITALLVRWREEPMISFSGNFQTNNFNEIFQFLILLCSTLCIPLSVEYIECTEMSITEFLLFIKEVRNPLFDSDSPTPVVAFLSVTSKVAASASATRIFDIPFYFSSNEWHLLLEILAILSMILGNLIAITQTSMKRMLAYSSIGQIGYVIIGIIVGDSNGGYASMITYMLFYISMNLGTFACIVLFGLRTGTDNIRDYAGLYTKDPFLALSLALCLLSLGGLPPLAGFFGKLYLFWCGWRAGLYFLVLIGLLTSVVSIYYYLKVIKLLMTGRNQEITPHVRNYRRSPLRSNNSIELSMIVCVIASTIPGISMNPIIAIAQDTLF</sequence>
<feature type="transmembrane region" description="Helical" evidence="14">
    <location>
        <begin position="180"/>
        <end position="201"/>
    </location>
</feature>
<evidence type="ECO:0000256" key="13">
    <source>
        <dbReference type="ARBA" id="ARBA00048026"/>
    </source>
</evidence>
<keyword evidence="4 17" id="KW-0150">Chloroplast</keyword>
<dbReference type="RefSeq" id="YP_010144973.1">
    <property type="nucleotide sequence ID" value="NC_056993.1"/>
</dbReference>
<evidence type="ECO:0000259" key="16">
    <source>
        <dbReference type="Pfam" id="PF19530"/>
    </source>
</evidence>
<accession>A0A7T7FMA0</accession>
<comment type="catalytic activity">
    <reaction evidence="12">
        <text>a plastoquinone + NADPH + (n+1) H(+)(in) = a plastoquinol + NADP(+) + n H(+)(out)</text>
        <dbReference type="Rhea" id="RHEA:42612"/>
        <dbReference type="Rhea" id="RHEA-COMP:9561"/>
        <dbReference type="Rhea" id="RHEA-COMP:9562"/>
        <dbReference type="ChEBI" id="CHEBI:15378"/>
        <dbReference type="ChEBI" id="CHEBI:17757"/>
        <dbReference type="ChEBI" id="CHEBI:57783"/>
        <dbReference type="ChEBI" id="CHEBI:58349"/>
        <dbReference type="ChEBI" id="CHEBI:62192"/>
    </reaction>
</comment>
<name>A0A7T7FMA0_EXAAF</name>
<feature type="transmembrane region" description="Helical" evidence="14">
    <location>
        <begin position="208"/>
        <end position="227"/>
    </location>
</feature>
<protein>
    <submittedName>
        <fullName evidence="17">NADH dehydrogenase subunit 2</fullName>
    </submittedName>
</protein>
<feature type="transmembrane region" description="Helical" evidence="14">
    <location>
        <begin position="99"/>
        <end position="119"/>
    </location>
</feature>
<geneLocation type="chloroplast" evidence="17"/>
<feature type="domain" description="NADH:quinone oxidoreductase/Mrp antiporter transmembrane" evidence="15">
    <location>
        <begin position="144"/>
        <end position="327"/>
    </location>
</feature>
<evidence type="ECO:0000256" key="3">
    <source>
        <dbReference type="ARBA" id="ARBA00022448"/>
    </source>
</evidence>
<feature type="transmembrane region" description="Helical" evidence="14">
    <location>
        <begin position="21"/>
        <end position="46"/>
    </location>
</feature>
<comment type="subcellular location">
    <subcellularLocation>
        <location evidence="1">Membrane</location>
        <topology evidence="1">Multi-pass membrane protein</topology>
    </subcellularLocation>
    <subcellularLocation>
        <location evidence="2">Plastid</location>
        <location evidence="2">Chloroplast thylakoid membrane</location>
    </subcellularLocation>
</comment>
<evidence type="ECO:0000256" key="10">
    <source>
        <dbReference type="ARBA" id="ARBA00023078"/>
    </source>
</evidence>
<evidence type="ECO:0000256" key="11">
    <source>
        <dbReference type="ARBA" id="ARBA00023136"/>
    </source>
</evidence>
<dbReference type="GO" id="GO:0009535">
    <property type="term" value="C:chloroplast thylakoid membrane"/>
    <property type="evidence" value="ECO:0007669"/>
    <property type="project" value="UniProtKB-SubCell"/>
</dbReference>
<feature type="transmembrane region" description="Helical" evidence="14">
    <location>
        <begin position="312"/>
        <end position="333"/>
    </location>
</feature>
<dbReference type="Pfam" id="PF19530">
    <property type="entry name" value="Ndh2_N"/>
    <property type="match status" value="1"/>
</dbReference>
<evidence type="ECO:0000256" key="14">
    <source>
        <dbReference type="SAM" id="Phobius"/>
    </source>
</evidence>
<evidence type="ECO:0000256" key="5">
    <source>
        <dbReference type="ARBA" id="ARBA00022640"/>
    </source>
</evidence>
<evidence type="ECO:0000256" key="6">
    <source>
        <dbReference type="ARBA" id="ARBA00022692"/>
    </source>
</evidence>
<evidence type="ECO:0000256" key="9">
    <source>
        <dbReference type="ARBA" id="ARBA00023027"/>
    </source>
</evidence>
<dbReference type="RefSeq" id="YP_010144990.1">
    <property type="nucleotide sequence ID" value="NC_056993.1"/>
</dbReference>
<organism evidence="17">
    <name type="scientific">Exacum affine</name>
    <name type="common">Persian violet</name>
    <dbReference type="NCBI Taxonomy" id="13525"/>
    <lineage>
        <taxon>Eukaryota</taxon>
        <taxon>Viridiplantae</taxon>
        <taxon>Streptophyta</taxon>
        <taxon>Embryophyta</taxon>
        <taxon>Tracheophyta</taxon>
        <taxon>Spermatophyta</taxon>
        <taxon>Magnoliopsida</taxon>
        <taxon>eudicotyledons</taxon>
        <taxon>Gunneridae</taxon>
        <taxon>Pentapetalae</taxon>
        <taxon>asterids</taxon>
        <taxon>lamiids</taxon>
        <taxon>Gentianales</taxon>
        <taxon>Gentianaceae</taxon>
        <taxon>Exaceae</taxon>
        <taxon>Exacum</taxon>
    </lineage>
</organism>
<keyword evidence="8 14" id="KW-1133">Transmembrane helix</keyword>
<evidence type="ECO:0000256" key="4">
    <source>
        <dbReference type="ARBA" id="ARBA00022528"/>
    </source>
</evidence>
<feature type="transmembrane region" description="Helical" evidence="14">
    <location>
        <begin position="233"/>
        <end position="257"/>
    </location>
</feature>
<evidence type="ECO:0000256" key="8">
    <source>
        <dbReference type="ARBA" id="ARBA00022989"/>
    </source>
</evidence>
<dbReference type="EMBL" id="MK991811">
    <property type="protein sequence ID" value="QQL92378.1"/>
    <property type="molecule type" value="Genomic_DNA"/>
</dbReference>
<dbReference type="Pfam" id="PF00361">
    <property type="entry name" value="Proton_antipo_M"/>
    <property type="match status" value="1"/>
</dbReference>
<keyword evidence="9" id="KW-0520">NAD</keyword>
<keyword evidence="7" id="KW-1278">Translocase</keyword>
<keyword evidence="3" id="KW-0813">Transport</keyword>
<dbReference type="InterPro" id="IPR045693">
    <property type="entry name" value="Ndh2_N"/>
</dbReference>
<feature type="domain" description="NAD(P)H-quinone oxidoreductase subunit 2 N-terminal" evidence="16">
    <location>
        <begin position="18"/>
        <end position="117"/>
    </location>
</feature>
<dbReference type="InterPro" id="IPR001750">
    <property type="entry name" value="ND/Mrp_TM"/>
</dbReference>
<reference evidence="17" key="1">
    <citation type="journal article" date="2019" name="Mitochondrial DNA Part B Resour">
        <title>Complete chloroplast genome of Exacum affine (Gentianaceae): the first plastome of the tribe Exaceae in the family Gentianaceae.</title>
        <authorList>
            <person name="Wang J."/>
            <person name="Cao Q."/>
            <person name="He C."/>
            <person name="Ma Y."/>
            <person name="Li Y."/>
            <person name="Liu J."/>
            <person name="Zhang F."/>
        </authorList>
    </citation>
    <scope>NUCLEOTIDE SEQUENCE</scope>
</reference>
<feature type="transmembrane region" description="Helical" evidence="14">
    <location>
        <begin position="278"/>
        <end position="300"/>
    </location>
</feature>
<evidence type="ECO:0000259" key="15">
    <source>
        <dbReference type="Pfam" id="PF00361"/>
    </source>
</evidence>
<proteinExistence type="predicted"/>